<dbReference type="InterPro" id="IPR036322">
    <property type="entry name" value="WD40_repeat_dom_sf"/>
</dbReference>
<name>A0A2I1D1N7_ASPC2</name>
<dbReference type="InterPro" id="IPR019775">
    <property type="entry name" value="WD40_repeat_CS"/>
</dbReference>
<accession>A0A2I1D1N7</accession>
<dbReference type="PROSITE" id="PS50082">
    <property type="entry name" value="WD_REPEATS_2"/>
    <property type="match status" value="2"/>
</dbReference>
<keyword evidence="5" id="KW-0677">Repeat</keyword>
<dbReference type="AlphaFoldDB" id="A0A2I1D1N7"/>
<evidence type="ECO:0000256" key="8">
    <source>
        <dbReference type="SAM" id="SignalP"/>
    </source>
</evidence>
<dbReference type="Pfam" id="PF00400">
    <property type="entry name" value="WD40"/>
    <property type="match status" value="4"/>
</dbReference>
<dbReference type="PROSITE" id="PS00678">
    <property type="entry name" value="WD_REPEATS_1"/>
    <property type="match status" value="1"/>
</dbReference>
<dbReference type="InterPro" id="IPR006595">
    <property type="entry name" value="CTLH_C"/>
</dbReference>
<dbReference type="GeneID" id="36547781"/>
<dbReference type="InterPro" id="IPR015943">
    <property type="entry name" value="WD40/YVTN_repeat-like_dom_sf"/>
</dbReference>
<dbReference type="PROSITE" id="PS50896">
    <property type="entry name" value="LISH"/>
    <property type="match status" value="1"/>
</dbReference>
<dbReference type="InterPro" id="IPR001680">
    <property type="entry name" value="WD40_rpt"/>
</dbReference>
<feature type="repeat" description="WD" evidence="6">
    <location>
        <begin position="627"/>
        <end position="668"/>
    </location>
</feature>
<dbReference type="PROSITE" id="PS50897">
    <property type="entry name" value="CTLH"/>
    <property type="match status" value="1"/>
</dbReference>
<dbReference type="GO" id="GO:0043161">
    <property type="term" value="P:proteasome-mediated ubiquitin-dependent protein catabolic process"/>
    <property type="evidence" value="ECO:0007669"/>
    <property type="project" value="TreeGrafter"/>
</dbReference>
<feature type="compositionally biased region" description="Pro residues" evidence="7">
    <location>
        <begin position="244"/>
        <end position="253"/>
    </location>
</feature>
<sequence length="951" mass="105110">MLPSTLKSLLLVALASFGSTEKAAEQKTDNLVSNLPLRHGHCYHIINAMDQFLGSSDTPGFQFLHFDTLAKASRYKICPHAGPDCHLHDVDRAVSAGQPFFLYDYKGNHFAPDGVWYQYVEFSGTNEYSATFPTPVRVHARDYWSSSHDGLTLIGSPPDYSLVVVDYSHDSILLRFVESACPPVTSSTPTAELRRVSRDPPPIEVCSPGFSREPGEGADLQVFDLANNRPPYTSSPAASDHPNLPSPHEPPSSRPRRSAADNISSSTRREPLVGGHQDTSSAAGRILPSARRRRRRSSSSTEETEAHSDYRPPIETGASDQTTNLPRAPYEAHLPSTKRRRLANMRPDGVATTKGSTASPSHKAGLLHARNGQGAHFANGEAQTNGSQKLSTRPPSYFGHDREEVTRILIQSLFELGYDSAADVLSKESGYELESSAVATFRNAVLEGRWAEAQTILIQSFYPDGSGRTPGVGKQASSKERLVLVETAELNEMLFYLRQQKFLELLEARDLGAALTVLRHELTPLNYDIGRLHALSSLLMCPPEHLHNQAGWNGPISSSRERLLAELSKSISPSVMIPDHRLALLLDRVKQDQINNCLYHNTASPPSLYSDHMCDRADFPLRTALELSQHSDEVWYCQFSHDGTKLVTAGRDHSVIIYDATTFAVLHKLVEHEAGVAHASWSPDDTKLITCSQDRKARVWNVETGNCILTIDHHRQPVTAAAWAADGETFVTASLDLNLQMCHWSMRGQVIHMWPGGFRVQDCAITPDGRRLIAADVKEKIHVYNFHTHEEEYCLALKSKPTSIAISQDSRHMLVNLSEGQIQLIDIDTADVIRRFQGQKQGSFVIRSTFGGAAENFVVSGSEDSRIYVWHKENKTLVETLDGHISGCVNAISWNPTNPGMFASAGDDYLVRIWTRERDAHPNTIAAKHRTAATPGGFARTSALRSTSSFQ</sequence>
<organism evidence="10 11">
    <name type="scientific">Aspergillus campestris (strain IBT 28561)</name>
    <dbReference type="NCBI Taxonomy" id="1392248"/>
    <lineage>
        <taxon>Eukaryota</taxon>
        <taxon>Fungi</taxon>
        <taxon>Dikarya</taxon>
        <taxon>Ascomycota</taxon>
        <taxon>Pezizomycotina</taxon>
        <taxon>Eurotiomycetes</taxon>
        <taxon>Eurotiomycetidae</taxon>
        <taxon>Eurotiales</taxon>
        <taxon>Aspergillaceae</taxon>
        <taxon>Aspergillus</taxon>
        <taxon>Aspergillus subgen. Circumdati</taxon>
    </lineage>
</organism>
<evidence type="ECO:0000256" key="5">
    <source>
        <dbReference type="ARBA" id="ARBA00022737"/>
    </source>
</evidence>
<protein>
    <recommendedName>
        <fullName evidence="3">Protein FYV10</fullName>
    </recommendedName>
    <alternativeName>
        <fullName evidence="2">Protein fyv10</fullName>
    </alternativeName>
</protein>
<feature type="domain" description="CTLH" evidence="9">
    <location>
        <begin position="434"/>
        <end position="513"/>
    </location>
</feature>
<evidence type="ECO:0000256" key="1">
    <source>
        <dbReference type="ARBA" id="ARBA00002343"/>
    </source>
</evidence>
<dbReference type="RefSeq" id="XP_024692370.1">
    <property type="nucleotide sequence ID" value="XM_024840257.1"/>
</dbReference>
<evidence type="ECO:0000256" key="7">
    <source>
        <dbReference type="SAM" id="MobiDB-lite"/>
    </source>
</evidence>
<comment type="function">
    <text evidence="1">Involved in the proteasome-dependent degradation of fructose-1,6-bisphosphatase.</text>
</comment>
<evidence type="ECO:0000256" key="3">
    <source>
        <dbReference type="ARBA" id="ARBA00018741"/>
    </source>
</evidence>
<reference evidence="10" key="1">
    <citation type="submission" date="2016-12" db="EMBL/GenBank/DDBJ databases">
        <title>The genomes of Aspergillus section Nigri reveals drivers in fungal speciation.</title>
        <authorList>
            <consortium name="DOE Joint Genome Institute"/>
            <person name="Vesth T.C."/>
            <person name="Nybo J."/>
            <person name="Theobald S."/>
            <person name="Brandl J."/>
            <person name="Frisvad J.C."/>
            <person name="Nielsen K.F."/>
            <person name="Lyhne E.K."/>
            <person name="Kogle M.E."/>
            <person name="Kuo A."/>
            <person name="Riley R."/>
            <person name="Clum A."/>
            <person name="Nolan M."/>
            <person name="Lipzen A."/>
            <person name="Salamov A."/>
            <person name="Henrissat B."/>
            <person name="Wiebenga A."/>
            <person name="De vries R.P."/>
            <person name="Grigoriev I.V."/>
            <person name="Mortensen U.H."/>
            <person name="Andersen M.R."/>
            <person name="Baker S.E."/>
        </authorList>
    </citation>
    <scope>NUCLEOTIDE SEQUENCE</scope>
    <source>
        <strain evidence="10">IBT 28561</strain>
    </source>
</reference>
<evidence type="ECO:0000259" key="9">
    <source>
        <dbReference type="PROSITE" id="PS50897"/>
    </source>
</evidence>
<dbReference type="PROSITE" id="PS50294">
    <property type="entry name" value="WD_REPEATS_REGION"/>
    <property type="match status" value="1"/>
</dbReference>
<dbReference type="SMART" id="SM00320">
    <property type="entry name" value="WD40"/>
    <property type="match status" value="7"/>
</dbReference>
<dbReference type="InterPro" id="IPR006594">
    <property type="entry name" value="LisH"/>
</dbReference>
<dbReference type="CDD" id="cd00200">
    <property type="entry name" value="WD40"/>
    <property type="match status" value="1"/>
</dbReference>
<dbReference type="Gene3D" id="2.130.10.10">
    <property type="entry name" value="YVTN repeat-like/Quinoprotein amine dehydrogenase"/>
    <property type="match status" value="1"/>
</dbReference>
<feature type="chain" id="PRO_5014151585" description="Protein FYV10" evidence="8">
    <location>
        <begin position="21"/>
        <end position="951"/>
    </location>
</feature>
<dbReference type="GO" id="GO:0034657">
    <property type="term" value="C:GID complex"/>
    <property type="evidence" value="ECO:0007669"/>
    <property type="project" value="TreeGrafter"/>
</dbReference>
<feature type="region of interest" description="Disordered" evidence="7">
    <location>
        <begin position="183"/>
        <end position="362"/>
    </location>
</feature>
<evidence type="ECO:0000313" key="10">
    <source>
        <dbReference type="EMBL" id="PKY03776.1"/>
    </source>
</evidence>
<evidence type="ECO:0000313" key="11">
    <source>
        <dbReference type="Proteomes" id="UP000234254"/>
    </source>
</evidence>
<dbReference type="SMART" id="SM00668">
    <property type="entry name" value="CTLH"/>
    <property type="match status" value="1"/>
</dbReference>
<dbReference type="Pfam" id="PF23627">
    <property type="entry name" value="LisH_WDR26"/>
    <property type="match status" value="1"/>
</dbReference>
<dbReference type="Proteomes" id="UP000234254">
    <property type="component" value="Unassembled WGS sequence"/>
</dbReference>
<feature type="signal peptide" evidence="8">
    <location>
        <begin position="1"/>
        <end position="20"/>
    </location>
</feature>
<dbReference type="EMBL" id="MSFM01000007">
    <property type="protein sequence ID" value="PKY03776.1"/>
    <property type="molecule type" value="Genomic_DNA"/>
</dbReference>
<evidence type="ECO:0000256" key="2">
    <source>
        <dbReference type="ARBA" id="ARBA00017917"/>
    </source>
</evidence>
<keyword evidence="4 6" id="KW-0853">WD repeat</keyword>
<dbReference type="SUPFAM" id="SSF50978">
    <property type="entry name" value="WD40 repeat-like"/>
    <property type="match status" value="1"/>
</dbReference>
<keyword evidence="8" id="KW-0732">Signal</keyword>
<gene>
    <name evidence="10" type="ORF">P168DRAFT_319237</name>
</gene>
<evidence type="ECO:0000256" key="6">
    <source>
        <dbReference type="PROSITE-ProRule" id="PRU00221"/>
    </source>
</evidence>
<dbReference type="OrthoDB" id="972532at2759"/>
<keyword evidence="11" id="KW-1185">Reference proteome</keyword>
<comment type="caution">
    <text evidence="10">The sequence shown here is derived from an EMBL/GenBank/DDBJ whole genome shotgun (WGS) entry which is preliminary data.</text>
</comment>
<dbReference type="PANTHER" id="PTHR22838:SF0">
    <property type="entry name" value="WD REPEAT-CONTAINING PROTEIN 26"/>
    <property type="match status" value="1"/>
</dbReference>
<proteinExistence type="predicted"/>
<dbReference type="InterPro" id="IPR051350">
    <property type="entry name" value="WD_repeat-ST_regulator"/>
</dbReference>
<dbReference type="VEuPathDB" id="FungiDB:P168DRAFT_319237"/>
<evidence type="ECO:0000256" key="4">
    <source>
        <dbReference type="ARBA" id="ARBA00022574"/>
    </source>
</evidence>
<feature type="repeat" description="WD" evidence="6">
    <location>
        <begin position="669"/>
        <end position="710"/>
    </location>
</feature>
<dbReference type="PANTHER" id="PTHR22838">
    <property type="entry name" value="WD REPEAT PROTEIN 26-RELATED"/>
    <property type="match status" value="1"/>
</dbReference>